<dbReference type="InterPro" id="IPR007265">
    <property type="entry name" value="COG_su3"/>
</dbReference>
<evidence type="ECO:0000256" key="7">
    <source>
        <dbReference type="ARBA" id="ARBA00023136"/>
    </source>
</evidence>
<evidence type="ECO:0000256" key="3">
    <source>
        <dbReference type="ARBA" id="ARBA00020976"/>
    </source>
</evidence>
<keyword evidence="6" id="KW-0333">Golgi apparatus</keyword>
<dbReference type="Proteomes" id="UP001206595">
    <property type="component" value="Unassembled WGS sequence"/>
</dbReference>
<dbReference type="GO" id="GO:0007030">
    <property type="term" value="P:Golgi organization"/>
    <property type="evidence" value="ECO:0007669"/>
    <property type="project" value="TreeGrafter"/>
</dbReference>
<dbReference type="PANTHER" id="PTHR13302:SF8">
    <property type="entry name" value="CONSERVED OLIGOMERIC GOLGI COMPLEX SUBUNIT 3"/>
    <property type="match status" value="1"/>
</dbReference>
<feature type="domain" description="Conserved oligomeric Golgi complex subunit 3 C-terminal" evidence="11">
    <location>
        <begin position="326"/>
        <end position="685"/>
    </location>
</feature>
<dbReference type="RefSeq" id="XP_051446573.1">
    <property type="nucleotide sequence ID" value="XM_051587514.1"/>
</dbReference>
<evidence type="ECO:0000256" key="4">
    <source>
        <dbReference type="ARBA" id="ARBA00022448"/>
    </source>
</evidence>
<organism evidence="12 13">
    <name type="scientific">Umbelopsis ramanniana AG</name>
    <dbReference type="NCBI Taxonomy" id="1314678"/>
    <lineage>
        <taxon>Eukaryota</taxon>
        <taxon>Fungi</taxon>
        <taxon>Fungi incertae sedis</taxon>
        <taxon>Mucoromycota</taxon>
        <taxon>Mucoromycotina</taxon>
        <taxon>Umbelopsidomycetes</taxon>
        <taxon>Umbelopsidales</taxon>
        <taxon>Umbelopsidaceae</taxon>
        <taxon>Umbelopsis</taxon>
    </lineage>
</organism>
<dbReference type="EMBL" id="MU620905">
    <property type="protein sequence ID" value="KAI8581569.1"/>
    <property type="molecule type" value="Genomic_DNA"/>
</dbReference>
<dbReference type="GeneID" id="75912859"/>
<dbReference type="InterPro" id="IPR048320">
    <property type="entry name" value="COG3_N"/>
</dbReference>
<comment type="caution">
    <text evidence="12">The sequence shown here is derived from an EMBL/GenBank/DDBJ whole genome shotgun (WGS) entry which is preliminary data.</text>
</comment>
<feature type="region of interest" description="Disordered" evidence="9">
    <location>
        <begin position="55"/>
        <end position="76"/>
    </location>
</feature>
<evidence type="ECO:0000313" key="13">
    <source>
        <dbReference type="Proteomes" id="UP001206595"/>
    </source>
</evidence>
<keyword evidence="5" id="KW-0653">Protein transport</keyword>
<name>A0AAD5EE83_UMBRA</name>
<dbReference type="GO" id="GO:0017119">
    <property type="term" value="C:Golgi transport complex"/>
    <property type="evidence" value="ECO:0007669"/>
    <property type="project" value="TreeGrafter"/>
</dbReference>
<sequence>MNARPLHGPSLEEWEEKTKLSELERQSVFELHDSCIELPLPAELLPTLSSSPIPQIYTPGTASPEAQLQTPPRSPTAAATRFTALPTARLVPQSSSLQRSLSTTQLLAESAAADSVIAQKGAINMGFDKPIDNIQQFFDWFAQTELEMEQDQEDIYRSYLATVLLYRQSCDDFLQCIDDTIQLFSGLGGDYKFVEEQTRALQNTCEDLLAKQDRLSKLADSLAEGLAYFNHLEPISKQFNAANEDICMSPSFLVMLRQLDESITYVEKNIRYRDSELYLMRFRQCMTRGMTYIKMYIIKTLRDLGYEIYKKTSQKGQKLSAAAQTTLLYAKFRAESQKIRPLASELEKRCKGHKEYYSLLTDTINSYIQVRQQLLSPIITANIQELGPYNDNVLDFARNGCGYMMNVCYEEFQLFYCFFDGGEEELYSYLELLLSYLYDYLRPRIIKENRIEILSDLCNIFQLQIIRDLEGVDVNNERNLAFSYLVRNILQDAQGRLVFRAESYIHNEIEKYIPTTADLDYPNILQSNRRSSIVLSPIASDVKPTFSQFNTPATLDVSEDSDGSVAEVSADVQEHTSPTASTMSSPPNAFTDNNVAWFPTLQRTLWILSKLYRCVRTTVFEDLAQEAVSICKQSLGTASENISMNHSKLDGQLFLIKHLLILKEQLAPFEANLVHAGKELDFSHVNVALSAFAKGRTSIFNPNALFDFAQSGIPRVIEISIDSRREIDRELKRICEDFIMECSQSSTEPLSNFITQVSAFQVANNGRSEKLKLSSQAFATPDSAYQIYESFREAVNARLSFTMRRLSQYLDDRKMEVILLRPIQMNIVNRYRQYYEILMNEFDMETLNKQPPTPESIAMWVSQLVEEGKEIDAELVG</sequence>
<protein>
    <recommendedName>
        <fullName evidence="3">Conserved oligomeric Golgi complex subunit 3</fullName>
    </recommendedName>
    <alternativeName>
        <fullName evidence="8">Component of oligomeric Golgi complex 3</fullName>
    </alternativeName>
</protein>
<keyword evidence="7" id="KW-0472">Membrane</keyword>
<dbReference type="AlphaFoldDB" id="A0AAD5EE83"/>
<evidence type="ECO:0000256" key="1">
    <source>
        <dbReference type="ARBA" id="ARBA00004395"/>
    </source>
</evidence>
<evidence type="ECO:0000259" key="11">
    <source>
        <dbReference type="Pfam" id="PF20671"/>
    </source>
</evidence>
<feature type="compositionally biased region" description="Polar residues" evidence="9">
    <location>
        <begin position="58"/>
        <end position="71"/>
    </location>
</feature>
<dbReference type="GO" id="GO:0006886">
    <property type="term" value="P:intracellular protein transport"/>
    <property type="evidence" value="ECO:0007669"/>
    <property type="project" value="InterPro"/>
</dbReference>
<dbReference type="Pfam" id="PF20671">
    <property type="entry name" value="COG3_C"/>
    <property type="match status" value="1"/>
</dbReference>
<keyword evidence="13" id="KW-1185">Reference proteome</keyword>
<dbReference type="GO" id="GO:0000139">
    <property type="term" value="C:Golgi membrane"/>
    <property type="evidence" value="ECO:0007669"/>
    <property type="project" value="UniProtKB-SubCell"/>
</dbReference>
<dbReference type="GO" id="GO:0005801">
    <property type="term" value="C:cis-Golgi network"/>
    <property type="evidence" value="ECO:0007669"/>
    <property type="project" value="InterPro"/>
</dbReference>
<reference evidence="12" key="2">
    <citation type="journal article" date="2022" name="Proc. Natl. Acad. Sci. U.S.A.">
        <title>Diploid-dominant life cycles characterize the early evolution of Fungi.</title>
        <authorList>
            <person name="Amses K.R."/>
            <person name="Simmons D.R."/>
            <person name="Longcore J.E."/>
            <person name="Mondo S.J."/>
            <person name="Seto K."/>
            <person name="Jeronimo G.H."/>
            <person name="Bonds A.E."/>
            <person name="Quandt C.A."/>
            <person name="Davis W.J."/>
            <person name="Chang Y."/>
            <person name="Federici B.A."/>
            <person name="Kuo A."/>
            <person name="LaButti K."/>
            <person name="Pangilinan J."/>
            <person name="Andreopoulos W."/>
            <person name="Tritt A."/>
            <person name="Riley R."/>
            <person name="Hundley H."/>
            <person name="Johnson J."/>
            <person name="Lipzen A."/>
            <person name="Barry K."/>
            <person name="Lang B.F."/>
            <person name="Cuomo C.A."/>
            <person name="Buchler N.E."/>
            <person name="Grigoriev I.V."/>
            <person name="Spatafora J.W."/>
            <person name="Stajich J.E."/>
            <person name="James T.Y."/>
        </authorList>
    </citation>
    <scope>NUCLEOTIDE SEQUENCE</scope>
    <source>
        <strain evidence="12">AG</strain>
    </source>
</reference>
<accession>A0AAD5EE83</accession>
<reference evidence="12" key="1">
    <citation type="submission" date="2021-06" db="EMBL/GenBank/DDBJ databases">
        <authorList>
            <consortium name="DOE Joint Genome Institute"/>
            <person name="Mondo S.J."/>
            <person name="Amses K.R."/>
            <person name="Simmons D.R."/>
            <person name="Longcore J.E."/>
            <person name="Seto K."/>
            <person name="Alves G.H."/>
            <person name="Bonds A.E."/>
            <person name="Quandt C.A."/>
            <person name="Davis W.J."/>
            <person name="Chang Y."/>
            <person name="Letcher P.M."/>
            <person name="Powell M.J."/>
            <person name="Kuo A."/>
            <person name="Labutti K."/>
            <person name="Pangilinan J."/>
            <person name="Andreopoulos W."/>
            <person name="Tritt A."/>
            <person name="Riley R."/>
            <person name="Hundley H."/>
            <person name="Johnson J."/>
            <person name="Lipzen A."/>
            <person name="Barry K."/>
            <person name="Berbee M.L."/>
            <person name="Buchler N.E."/>
            <person name="Grigoriev I.V."/>
            <person name="Spatafora J.W."/>
            <person name="Stajich J.E."/>
            <person name="James T.Y."/>
        </authorList>
    </citation>
    <scope>NUCLEOTIDE SEQUENCE</scope>
    <source>
        <strain evidence="12">AG</strain>
    </source>
</reference>
<evidence type="ECO:0000259" key="10">
    <source>
        <dbReference type="Pfam" id="PF04136"/>
    </source>
</evidence>
<dbReference type="Pfam" id="PF04136">
    <property type="entry name" value="COG3_N"/>
    <property type="match status" value="1"/>
</dbReference>
<feature type="domain" description="Conserved oligomeric Golgi complex subunit 3 N-terminal" evidence="10">
    <location>
        <begin position="159"/>
        <end position="302"/>
    </location>
</feature>
<proteinExistence type="inferred from homology"/>
<dbReference type="PANTHER" id="PTHR13302">
    <property type="entry name" value="CONSERVED OLIGOMERIC GOLGI COMPLEX COMPONENT 3"/>
    <property type="match status" value="1"/>
</dbReference>
<comment type="similarity">
    <text evidence="2">Belongs to the COG3 family.</text>
</comment>
<evidence type="ECO:0000256" key="9">
    <source>
        <dbReference type="SAM" id="MobiDB-lite"/>
    </source>
</evidence>
<evidence type="ECO:0000256" key="2">
    <source>
        <dbReference type="ARBA" id="ARBA00009936"/>
    </source>
</evidence>
<dbReference type="GO" id="GO:0006891">
    <property type="term" value="P:intra-Golgi vesicle-mediated transport"/>
    <property type="evidence" value="ECO:0007669"/>
    <property type="project" value="TreeGrafter"/>
</dbReference>
<evidence type="ECO:0000256" key="5">
    <source>
        <dbReference type="ARBA" id="ARBA00022927"/>
    </source>
</evidence>
<evidence type="ECO:0000256" key="8">
    <source>
        <dbReference type="ARBA" id="ARBA00031339"/>
    </source>
</evidence>
<evidence type="ECO:0000256" key="6">
    <source>
        <dbReference type="ARBA" id="ARBA00023034"/>
    </source>
</evidence>
<keyword evidence="4" id="KW-0813">Transport</keyword>
<dbReference type="InterPro" id="IPR048685">
    <property type="entry name" value="COG3_C"/>
</dbReference>
<gene>
    <name evidence="12" type="ORF">K450DRAFT_231953</name>
</gene>
<evidence type="ECO:0000313" key="12">
    <source>
        <dbReference type="EMBL" id="KAI8581569.1"/>
    </source>
</evidence>
<comment type="subcellular location">
    <subcellularLocation>
        <location evidence="1">Golgi apparatus membrane</location>
        <topology evidence="1">Peripheral membrane protein</topology>
    </subcellularLocation>
</comment>